<dbReference type="NCBIfam" id="TIGR04183">
    <property type="entry name" value="Por_Secre_tail"/>
    <property type="match status" value="1"/>
</dbReference>
<dbReference type="Gene3D" id="2.60.40.4070">
    <property type="match status" value="1"/>
</dbReference>
<dbReference type="AlphaFoldDB" id="A0A7V0T6R4"/>
<dbReference type="EMBL" id="DSBX01000255">
    <property type="protein sequence ID" value="HDQ99971.1"/>
    <property type="molecule type" value="Genomic_DNA"/>
</dbReference>
<comment type="caution">
    <text evidence="2">The sequence shown here is derived from an EMBL/GenBank/DDBJ whole genome shotgun (WGS) entry which is preliminary data.</text>
</comment>
<keyword evidence="1" id="KW-0732">Signal</keyword>
<reference evidence="2" key="1">
    <citation type="journal article" date="2020" name="mSystems">
        <title>Genome- and Community-Level Interaction Insights into Carbon Utilization and Element Cycling Functions of Hydrothermarchaeota in Hydrothermal Sediment.</title>
        <authorList>
            <person name="Zhou Z."/>
            <person name="Liu Y."/>
            <person name="Xu W."/>
            <person name="Pan J."/>
            <person name="Luo Z.H."/>
            <person name="Li M."/>
        </authorList>
    </citation>
    <scope>NUCLEOTIDE SEQUENCE [LARGE SCALE GENOMIC DNA]</scope>
    <source>
        <strain evidence="2">SpSt-1182</strain>
    </source>
</reference>
<dbReference type="Proteomes" id="UP000885672">
    <property type="component" value="Unassembled WGS sequence"/>
</dbReference>
<protein>
    <submittedName>
        <fullName evidence="2">T9SS type A sorting domain-containing protein</fullName>
    </submittedName>
</protein>
<name>A0A7V0T6R4_UNCW3</name>
<accession>A0A7V0T6R4</accession>
<sequence length="571" mass="61410">MKRLICLVAVAALCALAGNLVPRTALAPDYEPAPGEAVVRVSENPPADPAALVIGTVDTVGGTTCDWQANGPQLRQIVLDPENGVHVTWMYSASNQTTYPDRNMRYNFYDFSTGEWNWVDPDFMQSGVTVFTERAGYGNVALDRTAEVAVVGGHVGTPLSPILGRDLAPGGGIFEYSNGPSAYLWPALAIGDNLPYHLALIDDASRDQLFYSRVQPWTSWTTPVGVPSPQPNPNFPTQNIAASRVSDKVCISWVYSEGAPDPGFFRQSLDGGTSWQNPQEIPWPPAYGGDTLTSFHISAFTPFYDSDDQLHIVGTTMPYVGGQGYIIPAQIWHWSPDNSPNWSRITTATCNPVNLRAPVGYNSVYAGRPGIGEAGGYLVVAWEQFDSSNVEPGPPELLRADIFVAFDNGDNGATWQAPIKLTTRGTGSHRFPSVADVNVGNVVRVNYIIDRQAGFHVQGEGPATNNPVIVHTLDFTGMAEERVAPVGPRLGLAANPVRGRARIEYHLAADGPVELCVFDGAGRRAATLVSGRRGAGRHTVAWDAADLRAGVYLVRLTAGGTSVVRKLVLAE</sequence>
<feature type="chain" id="PRO_5031242958" evidence="1">
    <location>
        <begin position="28"/>
        <end position="571"/>
    </location>
</feature>
<organism evidence="2">
    <name type="scientific">candidate division WOR-3 bacterium</name>
    <dbReference type="NCBI Taxonomy" id="2052148"/>
    <lineage>
        <taxon>Bacteria</taxon>
        <taxon>Bacteria division WOR-3</taxon>
    </lineage>
</organism>
<evidence type="ECO:0000256" key="1">
    <source>
        <dbReference type="SAM" id="SignalP"/>
    </source>
</evidence>
<evidence type="ECO:0000313" key="2">
    <source>
        <dbReference type="EMBL" id="HDQ99971.1"/>
    </source>
</evidence>
<gene>
    <name evidence="2" type="ORF">ENN51_06785</name>
</gene>
<feature type="signal peptide" evidence="1">
    <location>
        <begin position="1"/>
        <end position="27"/>
    </location>
</feature>
<proteinExistence type="predicted"/>
<dbReference type="InterPro" id="IPR026444">
    <property type="entry name" value="Secre_tail"/>
</dbReference>